<feature type="domain" description="ABC3 transporter permease C-terminal" evidence="7">
    <location>
        <begin position="289"/>
        <end position="405"/>
    </location>
</feature>
<dbReference type="OrthoDB" id="8740261at2"/>
<proteinExistence type="predicted"/>
<keyword evidence="4 6" id="KW-1133">Transmembrane helix</keyword>
<dbReference type="InterPro" id="IPR003838">
    <property type="entry name" value="ABC3_permease_C"/>
</dbReference>
<evidence type="ECO:0000256" key="2">
    <source>
        <dbReference type="ARBA" id="ARBA00022475"/>
    </source>
</evidence>
<feature type="domain" description="MacB-like periplasmic core" evidence="8">
    <location>
        <begin position="20"/>
        <end position="241"/>
    </location>
</feature>
<keyword evidence="3 6" id="KW-0812">Transmembrane</keyword>
<reference evidence="10" key="1">
    <citation type="submission" date="2016-11" db="EMBL/GenBank/DDBJ databases">
        <authorList>
            <person name="Varghese N."/>
            <person name="Submissions S."/>
        </authorList>
    </citation>
    <scope>NUCLEOTIDE SEQUENCE [LARGE SCALE GENOMIC DNA]</scope>
    <source>
        <strain evidence="10">DSM 24786</strain>
    </source>
</reference>
<evidence type="ECO:0000259" key="7">
    <source>
        <dbReference type="Pfam" id="PF02687"/>
    </source>
</evidence>
<dbReference type="GO" id="GO:0005886">
    <property type="term" value="C:plasma membrane"/>
    <property type="evidence" value="ECO:0007669"/>
    <property type="project" value="UniProtKB-SubCell"/>
</dbReference>
<dbReference type="EMBL" id="FPIY01000003">
    <property type="protein sequence ID" value="SFW53908.1"/>
    <property type="molecule type" value="Genomic_DNA"/>
</dbReference>
<keyword evidence="10" id="KW-1185">Reference proteome</keyword>
<name>A0A1K1Q2B8_9FLAO</name>
<feature type="transmembrane region" description="Helical" evidence="6">
    <location>
        <begin position="756"/>
        <end position="781"/>
    </location>
</feature>
<keyword evidence="5 6" id="KW-0472">Membrane</keyword>
<feature type="transmembrane region" description="Helical" evidence="6">
    <location>
        <begin position="287"/>
        <end position="305"/>
    </location>
</feature>
<keyword evidence="2" id="KW-1003">Cell membrane</keyword>
<feature type="transmembrane region" description="Helical" evidence="6">
    <location>
        <begin position="338"/>
        <end position="360"/>
    </location>
</feature>
<dbReference type="STRING" id="76595.SAMN05660313_02253"/>
<accession>A0A1K1Q2B8</accession>
<dbReference type="InterPro" id="IPR025857">
    <property type="entry name" value="MacB_PCD"/>
</dbReference>
<evidence type="ECO:0000259" key="8">
    <source>
        <dbReference type="Pfam" id="PF12704"/>
    </source>
</evidence>
<feature type="transmembrane region" description="Helical" evidence="6">
    <location>
        <begin position="21"/>
        <end position="43"/>
    </location>
</feature>
<dbReference type="PANTHER" id="PTHR30572:SF18">
    <property type="entry name" value="ABC-TYPE MACROLIDE FAMILY EXPORT SYSTEM PERMEASE COMPONENT 2"/>
    <property type="match status" value="1"/>
</dbReference>
<dbReference type="GO" id="GO:0022857">
    <property type="term" value="F:transmembrane transporter activity"/>
    <property type="evidence" value="ECO:0007669"/>
    <property type="project" value="TreeGrafter"/>
</dbReference>
<evidence type="ECO:0000256" key="1">
    <source>
        <dbReference type="ARBA" id="ARBA00004651"/>
    </source>
</evidence>
<feature type="transmembrane region" description="Helical" evidence="6">
    <location>
        <begin position="708"/>
        <end position="736"/>
    </location>
</feature>
<evidence type="ECO:0000313" key="10">
    <source>
        <dbReference type="Proteomes" id="UP000183257"/>
    </source>
</evidence>
<dbReference type="RefSeq" id="WP_072303901.1">
    <property type="nucleotide sequence ID" value="NZ_FPIY01000003.1"/>
</dbReference>
<evidence type="ECO:0000313" key="9">
    <source>
        <dbReference type="EMBL" id="SFW53908.1"/>
    </source>
</evidence>
<dbReference type="PANTHER" id="PTHR30572">
    <property type="entry name" value="MEMBRANE COMPONENT OF TRANSPORTER-RELATED"/>
    <property type="match status" value="1"/>
</dbReference>
<protein>
    <submittedName>
        <fullName evidence="9">FtsX-like permease family protein</fullName>
    </submittedName>
</protein>
<dbReference type="Pfam" id="PF02687">
    <property type="entry name" value="FtsX"/>
    <property type="match status" value="2"/>
</dbReference>
<evidence type="ECO:0000256" key="3">
    <source>
        <dbReference type="ARBA" id="ARBA00022692"/>
    </source>
</evidence>
<dbReference type="AlphaFoldDB" id="A0A1K1Q2B8"/>
<evidence type="ECO:0000256" key="4">
    <source>
        <dbReference type="ARBA" id="ARBA00022989"/>
    </source>
</evidence>
<feature type="transmembrane region" description="Helical" evidence="6">
    <location>
        <begin position="672"/>
        <end position="696"/>
    </location>
</feature>
<organism evidence="9 10">
    <name type="scientific">Cellulophaga fucicola</name>
    <dbReference type="NCBI Taxonomy" id="76595"/>
    <lineage>
        <taxon>Bacteria</taxon>
        <taxon>Pseudomonadati</taxon>
        <taxon>Bacteroidota</taxon>
        <taxon>Flavobacteriia</taxon>
        <taxon>Flavobacteriales</taxon>
        <taxon>Flavobacteriaceae</taxon>
        <taxon>Cellulophaga</taxon>
    </lineage>
</organism>
<evidence type="ECO:0000256" key="5">
    <source>
        <dbReference type="ARBA" id="ARBA00023136"/>
    </source>
</evidence>
<dbReference type="Pfam" id="PF12704">
    <property type="entry name" value="MacB_PCD"/>
    <property type="match status" value="1"/>
</dbReference>
<dbReference type="InterPro" id="IPR050250">
    <property type="entry name" value="Macrolide_Exporter_MacB"/>
</dbReference>
<feature type="domain" description="ABC3 transporter permease C-terminal" evidence="7">
    <location>
        <begin position="675"/>
        <end position="788"/>
    </location>
</feature>
<feature type="transmembrane region" description="Helical" evidence="6">
    <location>
        <begin position="380"/>
        <end position="404"/>
    </location>
</feature>
<evidence type="ECO:0000256" key="6">
    <source>
        <dbReference type="SAM" id="Phobius"/>
    </source>
</evidence>
<sequence length="795" mass="88127">MFKNHIKIAWRSLKMDKMFSVLNILGLSIGLTIAILLFSFITFEKSYDTQYKNNKDIYRVLVNTTGDAFDKEIMATAPAAVAPALKSELPTVKHAARMLQHSFGETAFIKANNSNFLEKRLFWCDQELFSIFETEFVKGNAASALSRPNTVVLSVSAAKKYFGEQDPMGKTIKVDDKTELEVTGVYVDYAKNSTIDANLIASFNTTYFYKEPSWGNSSFETYVQLKENTSKSSLKNQIQQIIDKNIDKEGQWYTLSLQPLDQVHLYSKDYTNSYTSRPGNISEIKNLSFLALLILLIACVNYMNLMTARSQKRAKDVGINKTLGASSKNLIARFYAETGLLTLIALCIGVLLSVAIIPVFNTLTDGNLEFSFLLKPDFILGMFLVWLITTLVAGSYPAFYLSGFSPSSILKPANRMVGNSVIRKALVVLQFTASVVLIVGVLVVYQQLEFMKNKDLGYTPQNVVAVSTAAIKTYNNKHALAEEVKRVSSVLEVGLAQGFPGMEVSGRTIHKNDQDENGKGIQTNVSDASVLDVLQLKLLAGKKLPNLKQEGDTLVDVVLNKKAIDYLGYTPEEAIGKKVDMQLGDGATIIGVVDDFNFESLHKPVGAYAFHNNNYEPKSYLLVRFNSVSVTNTMQQLEAAYAKVSPDSSFDYTFLDKNMEQLYAQDRKIAKVGLLFCLLAIFVACLGLFGLAAFTAEQRKKEIGVRKVLGASVLGITQMLSADFLKLVIVSLLVAFPVAYILMQKWLQEFAYRIDIGWLVFFIAGMCAVIIALITVSFQAIKAATANPIKSLRTE</sequence>
<gene>
    <name evidence="9" type="ORF">SAMN05660313_02253</name>
</gene>
<dbReference type="Proteomes" id="UP000183257">
    <property type="component" value="Unassembled WGS sequence"/>
</dbReference>
<comment type="subcellular location">
    <subcellularLocation>
        <location evidence="1">Cell membrane</location>
        <topology evidence="1">Multi-pass membrane protein</topology>
    </subcellularLocation>
</comment>
<feature type="transmembrane region" description="Helical" evidence="6">
    <location>
        <begin position="425"/>
        <end position="445"/>
    </location>
</feature>